<feature type="transmembrane region" description="Helical" evidence="1">
    <location>
        <begin position="21"/>
        <end position="39"/>
    </location>
</feature>
<gene>
    <name evidence="2" type="ORF">HNR21_001517</name>
</gene>
<keyword evidence="1" id="KW-0472">Membrane</keyword>
<feature type="transmembrane region" description="Helical" evidence="1">
    <location>
        <begin position="76"/>
        <end position="94"/>
    </location>
</feature>
<feature type="transmembrane region" description="Helical" evidence="1">
    <location>
        <begin position="45"/>
        <end position="69"/>
    </location>
</feature>
<feature type="transmembrane region" description="Helical" evidence="1">
    <location>
        <begin position="185"/>
        <end position="206"/>
    </location>
</feature>
<proteinExistence type="predicted"/>
<evidence type="ECO:0000256" key="1">
    <source>
        <dbReference type="SAM" id="Phobius"/>
    </source>
</evidence>
<dbReference type="AlphaFoldDB" id="A0A7W3MVH0"/>
<keyword evidence="3" id="KW-1185">Reference proteome</keyword>
<evidence type="ECO:0000313" key="2">
    <source>
        <dbReference type="EMBL" id="MBA9002635.1"/>
    </source>
</evidence>
<comment type="caution">
    <text evidence="2">The sequence shown here is derived from an EMBL/GenBank/DDBJ whole genome shotgun (WGS) entry which is preliminary data.</text>
</comment>
<evidence type="ECO:0000313" key="3">
    <source>
        <dbReference type="Proteomes" id="UP000539313"/>
    </source>
</evidence>
<keyword evidence="1" id="KW-0812">Transmembrane</keyword>
<dbReference type="Proteomes" id="UP000539313">
    <property type="component" value="Unassembled WGS sequence"/>
</dbReference>
<reference evidence="2 3" key="1">
    <citation type="submission" date="2020-08" db="EMBL/GenBank/DDBJ databases">
        <title>Sequencing the genomes of 1000 actinobacteria strains.</title>
        <authorList>
            <person name="Klenk H.-P."/>
        </authorList>
    </citation>
    <scope>NUCLEOTIDE SEQUENCE [LARGE SCALE GENOMIC DNA]</scope>
    <source>
        <strain evidence="2 3">DSM 45823</strain>
    </source>
</reference>
<organism evidence="2 3">
    <name type="scientific">Thermomonospora cellulosilytica</name>
    <dbReference type="NCBI Taxonomy" id="1411118"/>
    <lineage>
        <taxon>Bacteria</taxon>
        <taxon>Bacillati</taxon>
        <taxon>Actinomycetota</taxon>
        <taxon>Actinomycetes</taxon>
        <taxon>Streptosporangiales</taxon>
        <taxon>Thermomonosporaceae</taxon>
        <taxon>Thermomonospora</taxon>
    </lineage>
</organism>
<name>A0A7W3MVH0_9ACTN</name>
<sequence length="211" mass="22758">MGSPQDPPTAEERPAGRLLNSLAWALAVPTLVLLGGALAQYPFALVFYGGIILSLGTWAVAASVMGGFWGRTWPTLLMSLSLLALLLFGGPAYAELYMKRLGEPAPAVVVQNHDRSQEGERLPDGDGDLLCTVVELTGEPTVHKVSQRENCWGQFKAGQRITILKDPIGLLEPRLPDGPGQSDHFGLTVGVTAFTYLLTFATVLYAGRRRR</sequence>
<keyword evidence="1" id="KW-1133">Transmembrane helix</keyword>
<dbReference type="EMBL" id="JACJII010000001">
    <property type="protein sequence ID" value="MBA9002635.1"/>
    <property type="molecule type" value="Genomic_DNA"/>
</dbReference>
<accession>A0A7W3MVH0</accession>
<protein>
    <submittedName>
        <fullName evidence="2">Uncharacterized protein</fullName>
    </submittedName>
</protein>
<dbReference type="RefSeq" id="WP_182704600.1">
    <property type="nucleotide sequence ID" value="NZ_JACJII010000001.1"/>
</dbReference>